<organism evidence="2 3">
    <name type="scientific">Paxillus rubicundulus Ve08.2h10</name>
    <dbReference type="NCBI Taxonomy" id="930991"/>
    <lineage>
        <taxon>Eukaryota</taxon>
        <taxon>Fungi</taxon>
        <taxon>Dikarya</taxon>
        <taxon>Basidiomycota</taxon>
        <taxon>Agaricomycotina</taxon>
        <taxon>Agaricomycetes</taxon>
        <taxon>Agaricomycetidae</taxon>
        <taxon>Boletales</taxon>
        <taxon>Paxilineae</taxon>
        <taxon>Paxillaceae</taxon>
        <taxon>Paxillus</taxon>
    </lineage>
</organism>
<sequence length="334" mass="37799">MPAPSEHPKTNTKRNTKKRPRPTCDDEDGEDSLVAPPSKNGKTANSKAAKSKDIVAVEYEPSHKDRDKRIGDKSKDRRAEVASHPGSDFEEERDAEAPHPPPKAKKRKKLGSTSKDLCPDYGADLEEENDNDHYDDRPRKAAKVSNEGIRRPRNLKRTMPPMSSQLKPDQIPRPKLGRKRQRPLTPKSQAENPLSAPTRPKGPHATSSSGSERVPHSIVVRRGRANLTNWIAFRDPRFFWRSGVLPLVVVLRDVDRSIFVGWFWWSCTAGRLLEAIFADLGKIICEPSPWGFATHLTHVGFVAAWSFRCDVLCRCTCLRKQLRTLRDRSRSPIR</sequence>
<feature type="compositionally biased region" description="Basic and acidic residues" evidence="1">
    <location>
        <begin position="50"/>
        <end position="81"/>
    </location>
</feature>
<dbReference type="EMBL" id="KN824899">
    <property type="protein sequence ID" value="KIK98274.1"/>
    <property type="molecule type" value="Genomic_DNA"/>
</dbReference>
<evidence type="ECO:0000313" key="2">
    <source>
        <dbReference type="EMBL" id="KIK98274.1"/>
    </source>
</evidence>
<reference evidence="2 3" key="1">
    <citation type="submission" date="2014-04" db="EMBL/GenBank/DDBJ databases">
        <authorList>
            <consortium name="DOE Joint Genome Institute"/>
            <person name="Kuo A."/>
            <person name="Kohler A."/>
            <person name="Jargeat P."/>
            <person name="Nagy L.G."/>
            <person name="Floudas D."/>
            <person name="Copeland A."/>
            <person name="Barry K.W."/>
            <person name="Cichocki N."/>
            <person name="Veneault-Fourrey C."/>
            <person name="LaButti K."/>
            <person name="Lindquist E.A."/>
            <person name="Lipzen A."/>
            <person name="Lundell T."/>
            <person name="Morin E."/>
            <person name="Murat C."/>
            <person name="Sun H."/>
            <person name="Tunlid A."/>
            <person name="Henrissat B."/>
            <person name="Grigoriev I.V."/>
            <person name="Hibbett D.S."/>
            <person name="Martin F."/>
            <person name="Nordberg H.P."/>
            <person name="Cantor M.N."/>
            <person name="Hua S.X."/>
        </authorList>
    </citation>
    <scope>NUCLEOTIDE SEQUENCE [LARGE SCALE GENOMIC DNA]</scope>
    <source>
        <strain evidence="2 3">Ve08.2h10</strain>
    </source>
</reference>
<protein>
    <submittedName>
        <fullName evidence="2">Uncharacterized protein</fullName>
    </submittedName>
</protein>
<accession>A0A0D0E880</accession>
<evidence type="ECO:0000256" key="1">
    <source>
        <dbReference type="SAM" id="MobiDB-lite"/>
    </source>
</evidence>
<dbReference type="InParanoid" id="A0A0D0E880"/>
<keyword evidence="3" id="KW-1185">Reference proteome</keyword>
<feature type="region of interest" description="Disordered" evidence="1">
    <location>
        <begin position="1"/>
        <end position="215"/>
    </location>
</feature>
<dbReference type="HOGENOM" id="CLU_831841_0_0_1"/>
<gene>
    <name evidence="2" type="ORF">PAXRUDRAFT_702249</name>
</gene>
<proteinExistence type="predicted"/>
<reference evidence="3" key="2">
    <citation type="submission" date="2015-01" db="EMBL/GenBank/DDBJ databases">
        <title>Evolutionary Origins and Diversification of the Mycorrhizal Mutualists.</title>
        <authorList>
            <consortium name="DOE Joint Genome Institute"/>
            <consortium name="Mycorrhizal Genomics Consortium"/>
            <person name="Kohler A."/>
            <person name="Kuo A."/>
            <person name="Nagy L.G."/>
            <person name="Floudas D."/>
            <person name="Copeland A."/>
            <person name="Barry K.W."/>
            <person name="Cichocki N."/>
            <person name="Veneault-Fourrey C."/>
            <person name="LaButti K."/>
            <person name="Lindquist E.A."/>
            <person name="Lipzen A."/>
            <person name="Lundell T."/>
            <person name="Morin E."/>
            <person name="Murat C."/>
            <person name="Riley R."/>
            <person name="Ohm R."/>
            <person name="Sun H."/>
            <person name="Tunlid A."/>
            <person name="Henrissat B."/>
            <person name="Grigoriev I.V."/>
            <person name="Hibbett D.S."/>
            <person name="Martin F."/>
        </authorList>
    </citation>
    <scope>NUCLEOTIDE SEQUENCE [LARGE SCALE GENOMIC DNA]</scope>
    <source>
        <strain evidence="3">Ve08.2h10</strain>
    </source>
</reference>
<feature type="compositionally biased region" description="Basic residues" evidence="1">
    <location>
        <begin position="10"/>
        <end position="21"/>
    </location>
</feature>
<dbReference type="Proteomes" id="UP000054538">
    <property type="component" value="Unassembled WGS sequence"/>
</dbReference>
<evidence type="ECO:0000313" key="3">
    <source>
        <dbReference type="Proteomes" id="UP000054538"/>
    </source>
</evidence>
<name>A0A0D0E880_9AGAM</name>
<dbReference type="AlphaFoldDB" id="A0A0D0E880"/>